<sequence length="310" mass="35540">MSGVFTKKNFDEACVASEGSLPLKLQQVAEEEFGETLAKRREALDKLRQLLEAEPDLNANRDEEFLLRFLRVRKYKVESALQTIKNYYRNKASSDSLYRDFLPCTVPAAARQLVMILPDKDVFGRPVLLLKPGSWMTNEVSYLDLHRAGLFCLEQLARDPAAQVLGIVLLIDFGGFTVDKLLFASLSLLRKGLDYLQDCMPVRLKVAHNVRQSYAFDVFHALVRPFIKQKLAERIRLHGYNFENLHKEISPMALPEEYGGRRPPLDPEECWKVLDADKDYFEASSRYGYAMNDENKLPAEPEYPLELTSL</sequence>
<evidence type="ECO:0000259" key="1">
    <source>
        <dbReference type="PROSITE" id="PS50191"/>
    </source>
</evidence>
<dbReference type="AlphaFoldDB" id="A0A6M2CUQ1"/>
<dbReference type="SMART" id="SM01100">
    <property type="entry name" value="CRAL_TRIO_N"/>
    <property type="match status" value="1"/>
</dbReference>
<evidence type="ECO:0000313" key="2">
    <source>
        <dbReference type="EMBL" id="NOV37276.1"/>
    </source>
</evidence>
<protein>
    <submittedName>
        <fullName evidence="2">Putative phosphatidylinositol transfer protein sec14</fullName>
    </submittedName>
</protein>
<dbReference type="PRINTS" id="PR00180">
    <property type="entry name" value="CRETINALDHBP"/>
</dbReference>
<dbReference type="PANTHER" id="PTHR10174">
    <property type="entry name" value="ALPHA-TOCOPHEROL TRANSFER PROTEIN-RELATED"/>
    <property type="match status" value="1"/>
</dbReference>
<dbReference type="Gene3D" id="1.20.5.1200">
    <property type="entry name" value="Alpha-tocopherol transfer"/>
    <property type="match status" value="1"/>
</dbReference>
<feature type="domain" description="CRAL-TRIO" evidence="1">
    <location>
        <begin position="116"/>
        <end position="266"/>
    </location>
</feature>
<proteinExistence type="predicted"/>
<dbReference type="InterPro" id="IPR001251">
    <property type="entry name" value="CRAL-TRIO_dom"/>
</dbReference>
<dbReference type="Gene3D" id="1.10.8.20">
    <property type="entry name" value="N-terminal domain of phosphatidylinositol transfer protein sec14p"/>
    <property type="match status" value="1"/>
</dbReference>
<accession>A0A6M2CUQ1</accession>
<dbReference type="VEuPathDB" id="VectorBase:LOC119172014"/>
<dbReference type="Pfam" id="PF00650">
    <property type="entry name" value="CRAL_TRIO"/>
    <property type="match status" value="1"/>
</dbReference>
<dbReference type="SUPFAM" id="SSF46938">
    <property type="entry name" value="CRAL/TRIO N-terminal domain"/>
    <property type="match status" value="1"/>
</dbReference>
<dbReference type="GO" id="GO:1902936">
    <property type="term" value="F:phosphatidylinositol bisphosphate binding"/>
    <property type="evidence" value="ECO:0007669"/>
    <property type="project" value="TreeGrafter"/>
</dbReference>
<dbReference type="PROSITE" id="PS50191">
    <property type="entry name" value="CRAL_TRIO"/>
    <property type="match status" value="1"/>
</dbReference>
<dbReference type="SUPFAM" id="SSF52087">
    <property type="entry name" value="CRAL/TRIO domain"/>
    <property type="match status" value="1"/>
</dbReference>
<dbReference type="InterPro" id="IPR036865">
    <property type="entry name" value="CRAL-TRIO_dom_sf"/>
</dbReference>
<dbReference type="PANTHER" id="PTHR10174:SF130">
    <property type="entry name" value="ALPHA-TOCOPHEROL TRANSFER PROTEIN-LIKE"/>
    <property type="match status" value="1"/>
</dbReference>
<dbReference type="InterPro" id="IPR036273">
    <property type="entry name" value="CRAL/TRIO_N_dom_sf"/>
</dbReference>
<dbReference type="InterPro" id="IPR011074">
    <property type="entry name" value="CRAL/TRIO_N_dom"/>
</dbReference>
<reference evidence="2" key="1">
    <citation type="submission" date="2019-09" db="EMBL/GenBank/DDBJ databases">
        <title>Organ-specific transcriptomic study of the physiology of the cattle tick, Rhipicephalus microplus.</title>
        <authorList>
            <person name="Tirloni L."/>
            <person name="Braz G."/>
            <person name="Gandara A.C.P."/>
            <person name="Sabadin G.A."/>
            <person name="da Silva R.M."/>
            <person name="Guizzo M.G."/>
            <person name="Machado J.A."/>
            <person name="Costa E.P."/>
            <person name="Gomes H.F."/>
            <person name="Moraes J."/>
            <person name="Mota M.B.S."/>
            <person name="Mesquita R.D."/>
            <person name="Alvarenga P.H."/>
            <person name="Alves F."/>
            <person name="Seixas A."/>
            <person name="da Fonseca R.N."/>
            <person name="Fogaca A."/>
            <person name="Logullo C."/>
            <person name="Tanaka A."/>
            <person name="Daffre S."/>
            <person name="Termignoni C."/>
            <person name="Vaz I.S.Jr."/>
            <person name="Oliveira P.L."/>
            <person name="Ribeiro J.M."/>
        </authorList>
    </citation>
    <scope>NUCLEOTIDE SEQUENCE</scope>
    <source>
        <strain evidence="2">Porto Alegre</strain>
    </source>
</reference>
<dbReference type="CDD" id="cd00170">
    <property type="entry name" value="SEC14"/>
    <property type="match status" value="1"/>
</dbReference>
<organism evidence="2">
    <name type="scientific">Rhipicephalus microplus</name>
    <name type="common">Cattle tick</name>
    <name type="synonym">Boophilus microplus</name>
    <dbReference type="NCBI Taxonomy" id="6941"/>
    <lineage>
        <taxon>Eukaryota</taxon>
        <taxon>Metazoa</taxon>
        <taxon>Ecdysozoa</taxon>
        <taxon>Arthropoda</taxon>
        <taxon>Chelicerata</taxon>
        <taxon>Arachnida</taxon>
        <taxon>Acari</taxon>
        <taxon>Parasitiformes</taxon>
        <taxon>Ixodida</taxon>
        <taxon>Ixodoidea</taxon>
        <taxon>Ixodidae</taxon>
        <taxon>Rhipicephalinae</taxon>
        <taxon>Rhipicephalus</taxon>
        <taxon>Boophilus</taxon>
    </lineage>
</organism>
<name>A0A6M2CUQ1_RHIMP</name>
<dbReference type="EMBL" id="GHWJ01004539">
    <property type="protein sequence ID" value="NOV37276.1"/>
    <property type="molecule type" value="Transcribed_RNA"/>
</dbReference>
<dbReference type="SMART" id="SM00516">
    <property type="entry name" value="SEC14"/>
    <property type="match status" value="1"/>
</dbReference>
<dbReference type="OrthoDB" id="6485730at2759"/>
<dbReference type="GO" id="GO:0016020">
    <property type="term" value="C:membrane"/>
    <property type="evidence" value="ECO:0007669"/>
    <property type="project" value="TreeGrafter"/>
</dbReference>
<dbReference type="Gene3D" id="3.40.525.10">
    <property type="entry name" value="CRAL-TRIO lipid binding domain"/>
    <property type="match status" value="1"/>
</dbReference>